<sequence length="213" mass="23538">MDSLVMALAFLVSMLSTSFPQVSPLKVCPKCGTMEVPPPLSTNSDCGDSSYKVYCNNGVLEFLSAEGMYYRILSIDPCTFKLIIAPPRIRKDLCYSSDLTVGGLRIDENSPFNISTRNTVMLLNCSENLLLSPLNCSSNSLCRLFEEKVSEGSACRNTLCCTFLKDASITSRRIRARVGGCTAYTSVVNMKPDEFPGLWNYGIELQWLPSSLY</sequence>
<protein>
    <recommendedName>
        <fullName evidence="4">Wall-associated receptor kinase-like 20</fullName>
    </recommendedName>
</protein>
<evidence type="ECO:0000313" key="2">
    <source>
        <dbReference type="EMBL" id="KAK9139265.1"/>
    </source>
</evidence>
<dbReference type="PANTHER" id="PTHR33355:SF14">
    <property type="entry name" value="WALL-ASSOCIATED RECEPTOR KINASE GALACTURONAN-BINDING DOMAIN-CONTAINING PROTEIN"/>
    <property type="match status" value="1"/>
</dbReference>
<accession>A0AAP0JT52</accession>
<dbReference type="Proteomes" id="UP001419268">
    <property type="component" value="Unassembled WGS sequence"/>
</dbReference>
<dbReference type="AlphaFoldDB" id="A0AAP0JT52"/>
<name>A0AAP0JT52_9MAGN</name>
<evidence type="ECO:0000313" key="3">
    <source>
        <dbReference type="Proteomes" id="UP001419268"/>
    </source>
</evidence>
<feature type="signal peptide" evidence="1">
    <location>
        <begin position="1"/>
        <end position="24"/>
    </location>
</feature>
<comment type="caution">
    <text evidence="2">The sequence shown here is derived from an EMBL/GenBank/DDBJ whole genome shotgun (WGS) entry which is preliminary data.</text>
</comment>
<proteinExistence type="predicted"/>
<keyword evidence="3" id="KW-1185">Reference proteome</keyword>
<gene>
    <name evidence="2" type="ORF">Scep_008946</name>
</gene>
<reference evidence="2 3" key="1">
    <citation type="submission" date="2024-01" db="EMBL/GenBank/DDBJ databases">
        <title>Genome assemblies of Stephania.</title>
        <authorList>
            <person name="Yang L."/>
        </authorList>
    </citation>
    <scope>NUCLEOTIDE SEQUENCE [LARGE SCALE GENOMIC DNA]</scope>
    <source>
        <strain evidence="2">JXDWG</strain>
        <tissue evidence="2">Leaf</tissue>
    </source>
</reference>
<evidence type="ECO:0000256" key="1">
    <source>
        <dbReference type="SAM" id="SignalP"/>
    </source>
</evidence>
<organism evidence="2 3">
    <name type="scientific">Stephania cephalantha</name>
    <dbReference type="NCBI Taxonomy" id="152367"/>
    <lineage>
        <taxon>Eukaryota</taxon>
        <taxon>Viridiplantae</taxon>
        <taxon>Streptophyta</taxon>
        <taxon>Embryophyta</taxon>
        <taxon>Tracheophyta</taxon>
        <taxon>Spermatophyta</taxon>
        <taxon>Magnoliopsida</taxon>
        <taxon>Ranunculales</taxon>
        <taxon>Menispermaceae</taxon>
        <taxon>Menispermoideae</taxon>
        <taxon>Cissampelideae</taxon>
        <taxon>Stephania</taxon>
    </lineage>
</organism>
<evidence type="ECO:0008006" key="4">
    <source>
        <dbReference type="Google" id="ProtNLM"/>
    </source>
</evidence>
<keyword evidence="1" id="KW-0732">Signal</keyword>
<feature type="chain" id="PRO_5042870658" description="Wall-associated receptor kinase-like 20" evidence="1">
    <location>
        <begin position="25"/>
        <end position="213"/>
    </location>
</feature>
<dbReference type="PANTHER" id="PTHR33355">
    <property type="entry name" value="WALL-ASSOCIATED RECEPTOR KINASE CARBOXY-TERMINAL PROTEIN-RELATED"/>
    <property type="match status" value="1"/>
</dbReference>
<dbReference type="EMBL" id="JBBNAG010000004">
    <property type="protein sequence ID" value="KAK9139265.1"/>
    <property type="molecule type" value="Genomic_DNA"/>
</dbReference>